<dbReference type="GO" id="GO:0015293">
    <property type="term" value="F:symporter activity"/>
    <property type="evidence" value="ECO:0007669"/>
    <property type="project" value="InterPro"/>
</dbReference>
<comment type="similarity">
    <text evidence="1">Belongs to the major facilitator superfamily.</text>
</comment>
<keyword evidence="4" id="KW-1185">Reference proteome</keyword>
<evidence type="ECO:0000256" key="1">
    <source>
        <dbReference type="ARBA" id="ARBA00008335"/>
    </source>
</evidence>
<evidence type="ECO:0000256" key="2">
    <source>
        <dbReference type="SAM" id="Phobius"/>
    </source>
</evidence>
<dbReference type="FunFam" id="1.20.1250.20:FF:000431">
    <property type="entry name" value="Predicted protein"/>
    <property type="match status" value="1"/>
</dbReference>
<feature type="transmembrane region" description="Helical" evidence="2">
    <location>
        <begin position="358"/>
        <end position="379"/>
    </location>
</feature>
<dbReference type="Pfam" id="PF13347">
    <property type="entry name" value="MFS_2"/>
    <property type="match status" value="1"/>
</dbReference>
<dbReference type="PhylomeDB" id="E2BGG8"/>
<dbReference type="STRING" id="610380.E2BGG8"/>
<dbReference type="EMBL" id="GL448181">
    <property type="protein sequence ID" value="EFN85217.1"/>
    <property type="molecule type" value="Genomic_DNA"/>
</dbReference>
<dbReference type="InterPro" id="IPR039672">
    <property type="entry name" value="MFS_2"/>
</dbReference>
<keyword evidence="2" id="KW-1133">Transmembrane helix</keyword>
<keyword evidence="2" id="KW-0472">Membrane</keyword>
<evidence type="ECO:0000313" key="4">
    <source>
        <dbReference type="Proteomes" id="UP000008237"/>
    </source>
</evidence>
<feature type="transmembrane region" description="Helical" evidence="2">
    <location>
        <begin position="170"/>
        <end position="193"/>
    </location>
</feature>
<dbReference type="GO" id="GO:0008643">
    <property type="term" value="P:carbohydrate transport"/>
    <property type="evidence" value="ECO:0007669"/>
    <property type="project" value="InterPro"/>
</dbReference>
<accession>E2BGG8</accession>
<organism evidence="4">
    <name type="scientific">Harpegnathos saltator</name>
    <name type="common">Jerdon's jumping ant</name>
    <dbReference type="NCBI Taxonomy" id="610380"/>
    <lineage>
        <taxon>Eukaryota</taxon>
        <taxon>Metazoa</taxon>
        <taxon>Ecdysozoa</taxon>
        <taxon>Arthropoda</taxon>
        <taxon>Hexapoda</taxon>
        <taxon>Insecta</taxon>
        <taxon>Pterygota</taxon>
        <taxon>Neoptera</taxon>
        <taxon>Endopterygota</taxon>
        <taxon>Hymenoptera</taxon>
        <taxon>Apocrita</taxon>
        <taxon>Aculeata</taxon>
        <taxon>Formicoidea</taxon>
        <taxon>Formicidae</taxon>
        <taxon>Ponerinae</taxon>
        <taxon>Ponerini</taxon>
        <taxon>Harpegnathos</taxon>
    </lineage>
</organism>
<dbReference type="CDD" id="cd17491">
    <property type="entry name" value="MFS_MFSD12"/>
    <property type="match status" value="1"/>
</dbReference>
<keyword evidence="2" id="KW-0812">Transmembrane</keyword>
<dbReference type="AlphaFoldDB" id="E2BGG8"/>
<dbReference type="OMA" id="GLYTAWM"/>
<protein>
    <submittedName>
        <fullName evidence="3">Uncharacterized MFS-type transporter C19orf28-like protein</fullName>
    </submittedName>
</protein>
<dbReference type="Gene3D" id="1.20.1250.20">
    <property type="entry name" value="MFS general substrate transporter like domains"/>
    <property type="match status" value="2"/>
</dbReference>
<dbReference type="PANTHER" id="PTHR11328:SF28">
    <property type="entry name" value="MAJOR FACILITATOR SUPERFAMILY DOMAIN-CONTAINING PROTEIN 12"/>
    <property type="match status" value="1"/>
</dbReference>
<reference evidence="3 4" key="1">
    <citation type="journal article" date="2010" name="Science">
        <title>Genomic comparison of the ants Camponotus floridanus and Harpegnathos saltator.</title>
        <authorList>
            <person name="Bonasio R."/>
            <person name="Zhang G."/>
            <person name="Ye C."/>
            <person name="Mutti N.S."/>
            <person name="Fang X."/>
            <person name="Qin N."/>
            <person name="Donahue G."/>
            <person name="Yang P."/>
            <person name="Li Q."/>
            <person name="Li C."/>
            <person name="Zhang P."/>
            <person name="Huang Z."/>
            <person name="Berger S.L."/>
            <person name="Reinberg D."/>
            <person name="Wang J."/>
            <person name="Liebig J."/>
        </authorList>
    </citation>
    <scope>NUCLEOTIDE SEQUENCE [LARGE SCALE GENOMIC DNA]</scope>
    <source>
        <strain evidence="3 4">R22 G/1</strain>
    </source>
</reference>
<dbReference type="KEGG" id="hst:105182536"/>
<proteinExistence type="inferred from homology"/>
<feature type="transmembrane region" description="Helical" evidence="2">
    <location>
        <begin position="214"/>
        <end position="233"/>
    </location>
</feature>
<feature type="transmembrane region" description="Helical" evidence="2">
    <location>
        <begin position="296"/>
        <end position="316"/>
    </location>
</feature>
<dbReference type="SUPFAM" id="SSF103473">
    <property type="entry name" value="MFS general substrate transporter"/>
    <property type="match status" value="1"/>
</dbReference>
<dbReference type="Proteomes" id="UP000008237">
    <property type="component" value="Unassembled WGS sequence"/>
</dbReference>
<sequence length="492" mass="54782">MEFDARRMENDYTEIIQRLPLSLRLAYGTGHVLNDICASIWFTYLLVFFHLVLGFDPTLCGVVLLIGQIADAMVTPFVGLHSDRNDDFWLCRYGRRKTWHLLGTVCVILAFPFIFSPCVGCENAHQGAQLVYYAAFVVIFQFGWAAVQISHLSLVPELTPTDHERTQLIAIRYTFTVFSNVLVYCIMWGVLHITSDQGADAQIGPGDVHKFQKVVLIGIGIGLVASLIFHVFLKEGANGNGDTNDVLRRNTRTASVLLKDTKLYQVACVYMSTRLYINLCQVYIPMYLHVSLSMPAASLAYIPLAMFLSSFLMSLFIERLNTKLGRKIAYSIGALLAICASVWIQFGNSDTYIKYEIYPVAVLLGSAGSIMLVTSLGICADLIGQNTESGAFVYGVMSFMDKLSNGFAVMLIQYLVKRCSTSCNNYYRDILTYVCGGSAIFGLLMILYMRPFSHDMAYSTLHHNGNEDRDPSIENLANEGAEVSFTGHAHVT</sequence>
<dbReference type="OrthoDB" id="1730117at2759"/>
<dbReference type="GO" id="GO:0005886">
    <property type="term" value="C:plasma membrane"/>
    <property type="evidence" value="ECO:0007669"/>
    <property type="project" value="TreeGrafter"/>
</dbReference>
<feature type="transmembrane region" description="Helical" evidence="2">
    <location>
        <begin position="391"/>
        <end position="415"/>
    </location>
</feature>
<evidence type="ECO:0000313" key="3">
    <source>
        <dbReference type="EMBL" id="EFN85217.1"/>
    </source>
</evidence>
<feature type="transmembrane region" description="Helical" evidence="2">
    <location>
        <begin position="430"/>
        <end position="449"/>
    </location>
</feature>
<name>E2BGG8_HARSA</name>
<gene>
    <name evidence="3" type="ORF">EAI_16692</name>
</gene>
<feature type="transmembrane region" description="Helical" evidence="2">
    <location>
        <begin position="130"/>
        <end position="150"/>
    </location>
</feature>
<dbReference type="InParanoid" id="E2BGG8"/>
<dbReference type="InterPro" id="IPR036259">
    <property type="entry name" value="MFS_trans_sf"/>
</dbReference>
<dbReference type="PANTHER" id="PTHR11328">
    <property type="entry name" value="MAJOR FACILITATOR SUPERFAMILY DOMAIN-CONTAINING PROTEIN"/>
    <property type="match status" value="1"/>
</dbReference>
<feature type="transmembrane region" description="Helical" evidence="2">
    <location>
        <begin position="328"/>
        <end position="346"/>
    </location>
</feature>
<feature type="transmembrane region" description="Helical" evidence="2">
    <location>
        <begin position="99"/>
        <end position="118"/>
    </location>
</feature>